<keyword evidence="1" id="KW-1133">Transmembrane helix</keyword>
<dbReference type="AlphaFoldDB" id="A0A934S5L2"/>
<feature type="transmembrane region" description="Helical" evidence="1">
    <location>
        <begin position="141"/>
        <end position="165"/>
    </location>
</feature>
<dbReference type="CDD" id="cd06971">
    <property type="entry name" value="PgpA"/>
    <property type="match status" value="1"/>
</dbReference>
<evidence type="ECO:0000259" key="2">
    <source>
        <dbReference type="Pfam" id="PF04608"/>
    </source>
</evidence>
<dbReference type="RefSeq" id="WP_200358061.1">
    <property type="nucleotide sequence ID" value="NZ_JAENIL010000059.1"/>
</dbReference>
<feature type="domain" description="YutG/PgpA" evidence="2">
    <location>
        <begin position="19"/>
        <end position="159"/>
    </location>
</feature>
<dbReference type="GO" id="GO:0006629">
    <property type="term" value="P:lipid metabolic process"/>
    <property type="evidence" value="ECO:0007669"/>
    <property type="project" value="InterPro"/>
</dbReference>
<keyword evidence="4" id="KW-1185">Reference proteome</keyword>
<feature type="transmembrane region" description="Helical" evidence="1">
    <location>
        <begin position="40"/>
        <end position="65"/>
    </location>
</feature>
<accession>A0A934S5L2</accession>
<dbReference type="InterPro" id="IPR007686">
    <property type="entry name" value="YutG/PgpA"/>
</dbReference>
<reference evidence="3" key="1">
    <citation type="submission" date="2021-01" db="EMBL/GenBank/DDBJ databases">
        <title>Modified the classification status of verrucomicrobia.</title>
        <authorList>
            <person name="Feng X."/>
        </authorList>
    </citation>
    <scope>NUCLEOTIDE SEQUENCE</scope>
    <source>
        <strain evidence="3">KCTC 13126</strain>
    </source>
</reference>
<dbReference type="GO" id="GO:0008962">
    <property type="term" value="F:phosphatidylglycerophosphatase activity"/>
    <property type="evidence" value="ECO:0007669"/>
    <property type="project" value="InterPro"/>
</dbReference>
<evidence type="ECO:0000313" key="3">
    <source>
        <dbReference type="EMBL" id="MBK1879819.1"/>
    </source>
</evidence>
<comment type="caution">
    <text evidence="3">The sequence shown here is derived from an EMBL/GenBank/DDBJ whole genome shotgun (WGS) entry which is preliminary data.</text>
</comment>
<organism evidence="3 4">
    <name type="scientific">Pelagicoccus mobilis</name>
    <dbReference type="NCBI Taxonomy" id="415221"/>
    <lineage>
        <taxon>Bacteria</taxon>
        <taxon>Pseudomonadati</taxon>
        <taxon>Verrucomicrobiota</taxon>
        <taxon>Opitutia</taxon>
        <taxon>Puniceicoccales</taxon>
        <taxon>Pelagicoccaceae</taxon>
        <taxon>Pelagicoccus</taxon>
    </lineage>
</organism>
<sequence>MIKNPRWARYWPNKVVVNLATIGSLGQFKAPGTWGSLMGLVFYVAFISHLTDFAAALLLAVLSYVSIGICGEAEKRLQKVDPGEIILDEFVAMPICFIGLSAYGSHPMFFWIVAAGFALFRFFDIVKPLGIKKLQRYHGGFGVVADDVAAALIVAVILNVGVRFFEHFSFV</sequence>
<feature type="transmembrane region" description="Helical" evidence="1">
    <location>
        <begin position="109"/>
        <end position="129"/>
    </location>
</feature>
<dbReference type="InterPro" id="IPR036681">
    <property type="entry name" value="PgpA-like_sf"/>
</dbReference>
<dbReference type="InterPro" id="IPR026037">
    <property type="entry name" value="PgpA"/>
</dbReference>
<dbReference type="EMBL" id="JAENIL010000059">
    <property type="protein sequence ID" value="MBK1879819.1"/>
    <property type="molecule type" value="Genomic_DNA"/>
</dbReference>
<proteinExistence type="predicted"/>
<dbReference type="PANTHER" id="PTHR36305">
    <property type="entry name" value="PHOSPHATIDYLGLYCEROPHOSPHATASE A"/>
    <property type="match status" value="1"/>
</dbReference>
<evidence type="ECO:0000256" key="1">
    <source>
        <dbReference type="SAM" id="Phobius"/>
    </source>
</evidence>
<dbReference type="PIRSF" id="PIRSF006162">
    <property type="entry name" value="PgpA"/>
    <property type="match status" value="1"/>
</dbReference>
<name>A0A934S5L2_9BACT</name>
<gene>
    <name evidence="3" type="ORF">JIN87_23245</name>
</gene>
<dbReference type="SUPFAM" id="SSF101307">
    <property type="entry name" value="YutG-like"/>
    <property type="match status" value="1"/>
</dbReference>
<dbReference type="Proteomes" id="UP000617628">
    <property type="component" value="Unassembled WGS sequence"/>
</dbReference>
<keyword evidence="1" id="KW-0812">Transmembrane</keyword>
<protein>
    <submittedName>
        <fullName evidence="3">Phosphatidylglycerophosphatase A</fullName>
    </submittedName>
</protein>
<evidence type="ECO:0000313" key="4">
    <source>
        <dbReference type="Proteomes" id="UP000617628"/>
    </source>
</evidence>
<dbReference type="Pfam" id="PF04608">
    <property type="entry name" value="PgpA"/>
    <property type="match status" value="1"/>
</dbReference>
<dbReference type="PANTHER" id="PTHR36305:SF1">
    <property type="entry name" value="PHOSPHATIDYLGLYCEROPHOSPHATASE A"/>
    <property type="match status" value="1"/>
</dbReference>
<keyword evidence="1" id="KW-0472">Membrane</keyword>